<accession>A0A853GCW3</accession>
<feature type="binding site" evidence="18">
    <location>
        <position position="140"/>
    </location>
    <ligand>
        <name>NAD(+)</name>
        <dbReference type="ChEBI" id="CHEBI:57540"/>
    </ligand>
</feature>
<dbReference type="FunFam" id="3.40.50.1970:FF:000001">
    <property type="entry name" value="3-dehydroquinate synthase"/>
    <property type="match status" value="1"/>
</dbReference>
<dbReference type="EC" id="4.2.3.4" evidence="7 18"/>
<comment type="function">
    <text evidence="3 18">Catalyzes the conversion of 3-deoxy-D-arabino-heptulosonate 7-phosphate (DAHP) to dehydroquinate (DHQ).</text>
</comment>
<dbReference type="PANTHER" id="PTHR43622:SF7">
    <property type="entry name" value="3-DEHYDROQUINATE SYNTHASE, CHLOROPLASTIC"/>
    <property type="match status" value="1"/>
</dbReference>
<dbReference type="InterPro" id="IPR030960">
    <property type="entry name" value="DHQS/DOIS_N"/>
</dbReference>
<comment type="caution">
    <text evidence="21">The sequence shown here is derived from an EMBL/GenBank/DDBJ whole genome shotgun (WGS) entry which is preliminary data.</text>
</comment>
<comment type="catalytic activity">
    <reaction evidence="1 18">
        <text>7-phospho-2-dehydro-3-deoxy-D-arabino-heptonate = 3-dehydroquinate + phosphate</text>
        <dbReference type="Rhea" id="RHEA:21968"/>
        <dbReference type="ChEBI" id="CHEBI:32364"/>
        <dbReference type="ChEBI" id="CHEBI:43474"/>
        <dbReference type="ChEBI" id="CHEBI:58394"/>
        <dbReference type="EC" id="4.2.3.4"/>
    </reaction>
</comment>
<keyword evidence="17 18" id="KW-0170">Cobalt</keyword>
<organism evidence="21 22">
    <name type="scientific">Candidatus Vesicomyosocius endoextente</name>
    <dbReference type="NCBI Taxonomy" id="2738853"/>
    <lineage>
        <taxon>Bacteria</taxon>
        <taxon>Pseudomonadati</taxon>
        <taxon>Pseudomonadota</taxon>
        <taxon>Gammaproteobacteria</taxon>
        <taxon>Candidatus Pseudothioglobaceae</taxon>
        <taxon>Candidatus Vesicomyidisocius</taxon>
    </lineage>
</organism>
<keyword evidence="13 18" id="KW-0862">Zinc</keyword>
<evidence type="ECO:0000259" key="19">
    <source>
        <dbReference type="Pfam" id="PF01761"/>
    </source>
</evidence>
<dbReference type="NCBIfam" id="TIGR01357">
    <property type="entry name" value="aroB"/>
    <property type="match status" value="1"/>
</dbReference>
<evidence type="ECO:0000256" key="16">
    <source>
        <dbReference type="ARBA" id="ARBA00023239"/>
    </source>
</evidence>
<feature type="binding site" evidence="18">
    <location>
        <begin position="167"/>
        <end position="170"/>
    </location>
    <ligand>
        <name>NAD(+)</name>
        <dbReference type="ChEBI" id="CHEBI:57540"/>
    </ligand>
</feature>
<dbReference type="Pfam" id="PF01761">
    <property type="entry name" value="DHQ_synthase"/>
    <property type="match status" value="1"/>
</dbReference>
<keyword evidence="15 18" id="KW-0057">Aromatic amino acid biosynthesis</keyword>
<evidence type="ECO:0000256" key="17">
    <source>
        <dbReference type="ARBA" id="ARBA00023285"/>
    </source>
</evidence>
<evidence type="ECO:0000313" key="21">
    <source>
        <dbReference type="EMBL" id="NYT52371.1"/>
    </source>
</evidence>
<dbReference type="UniPathway" id="UPA00053">
    <property type="reaction ID" value="UER00085"/>
</dbReference>
<dbReference type="AlphaFoldDB" id="A0A853GCW3"/>
<dbReference type="Gene3D" id="3.40.50.1970">
    <property type="match status" value="1"/>
</dbReference>
<comment type="similarity">
    <text evidence="6 18">Belongs to the sugar phosphate cyclases superfamily. Dehydroquinate synthase family.</text>
</comment>
<feature type="binding site" evidence="18">
    <location>
        <position position="182"/>
    </location>
    <ligand>
        <name>Zn(2+)</name>
        <dbReference type="ChEBI" id="CHEBI:29105"/>
    </ligand>
</feature>
<feature type="binding site" evidence="18">
    <location>
        <begin position="69"/>
        <end position="74"/>
    </location>
    <ligand>
        <name>NAD(+)</name>
        <dbReference type="ChEBI" id="CHEBI:57540"/>
    </ligand>
</feature>
<gene>
    <name evidence="18" type="primary">aroB</name>
    <name evidence="21" type="ORF">H0A74_02160</name>
</gene>
<keyword evidence="9 18" id="KW-0963">Cytoplasm</keyword>
<proteinExistence type="inferred from homology"/>
<dbReference type="PIRSF" id="PIRSF001455">
    <property type="entry name" value="DHQ_synth"/>
    <property type="match status" value="1"/>
</dbReference>
<evidence type="ECO:0000256" key="3">
    <source>
        <dbReference type="ARBA" id="ARBA00003485"/>
    </source>
</evidence>
<dbReference type="GO" id="GO:0046872">
    <property type="term" value="F:metal ion binding"/>
    <property type="evidence" value="ECO:0007669"/>
    <property type="project" value="UniProtKB-KW"/>
</dbReference>
<dbReference type="PANTHER" id="PTHR43622">
    <property type="entry name" value="3-DEHYDROQUINATE SYNTHASE"/>
    <property type="match status" value="1"/>
</dbReference>
<feature type="binding site" evidence="18">
    <location>
        <position position="246"/>
    </location>
    <ligand>
        <name>Zn(2+)</name>
        <dbReference type="ChEBI" id="CHEBI:29105"/>
    </ligand>
</feature>
<feature type="domain" description="3-dehydroquinate synthase C-terminal" evidence="20">
    <location>
        <begin position="179"/>
        <end position="324"/>
    </location>
</feature>
<keyword evidence="14 18" id="KW-0520">NAD</keyword>
<evidence type="ECO:0000313" key="22">
    <source>
        <dbReference type="Proteomes" id="UP000525329"/>
    </source>
</evidence>
<evidence type="ECO:0000256" key="14">
    <source>
        <dbReference type="ARBA" id="ARBA00023027"/>
    </source>
</evidence>
<dbReference type="GO" id="GO:0008652">
    <property type="term" value="P:amino acid biosynthetic process"/>
    <property type="evidence" value="ECO:0007669"/>
    <property type="project" value="UniProtKB-KW"/>
</dbReference>
<evidence type="ECO:0000256" key="11">
    <source>
        <dbReference type="ARBA" id="ARBA00022723"/>
    </source>
</evidence>
<dbReference type="CDD" id="cd08195">
    <property type="entry name" value="DHQS"/>
    <property type="match status" value="1"/>
</dbReference>
<keyword evidence="11 18" id="KW-0479">Metal-binding</keyword>
<dbReference type="SUPFAM" id="SSF56796">
    <property type="entry name" value="Dehydroquinate synthase-like"/>
    <property type="match status" value="1"/>
</dbReference>
<protein>
    <recommendedName>
        <fullName evidence="8 18">3-dehydroquinate synthase</fullName>
        <shortName evidence="18">DHQS</shortName>
        <ecNumber evidence="7 18">4.2.3.4</ecNumber>
    </recommendedName>
</protein>
<keyword evidence="10 18" id="KW-0028">Amino-acid biosynthesis</keyword>
<dbReference type="GO" id="GO:0009423">
    <property type="term" value="P:chorismate biosynthetic process"/>
    <property type="evidence" value="ECO:0007669"/>
    <property type="project" value="UniProtKB-UniRule"/>
</dbReference>
<evidence type="ECO:0000256" key="4">
    <source>
        <dbReference type="ARBA" id="ARBA00004496"/>
    </source>
</evidence>
<evidence type="ECO:0000256" key="1">
    <source>
        <dbReference type="ARBA" id="ARBA00001393"/>
    </source>
</evidence>
<dbReference type="GO" id="GO:0009073">
    <property type="term" value="P:aromatic amino acid family biosynthetic process"/>
    <property type="evidence" value="ECO:0007669"/>
    <property type="project" value="UniProtKB-KW"/>
</dbReference>
<evidence type="ECO:0000256" key="12">
    <source>
        <dbReference type="ARBA" id="ARBA00022741"/>
    </source>
</evidence>
<dbReference type="Proteomes" id="UP000525329">
    <property type="component" value="Unassembled WGS sequence"/>
</dbReference>
<evidence type="ECO:0000256" key="15">
    <source>
        <dbReference type="ARBA" id="ARBA00023141"/>
    </source>
</evidence>
<sequence>MKILNLDLGDKSYPIYIGQNLLLKGELLTKYITGKQVMIVTNTTVAPLYLKKVQNLLSSFEFAQVILPDGEKYKTLGTVNYIFSTLLEKRFDRSCTLIALGGGVVGDMTGFVAASYQRGVNFIQIPTTLLSQVDSSVGGKTGVNHMLGKNMIGAFHQPKCVLIDIDTLDTLDNQQYSSGMAEVIKYALLVEYLNFFNFLQENIKDLMNRKKSLIIKMIYQSCQHKINIVAQDELETGKRTLLNLGHTFGHAIENTLGYGTFLHGEAVSVGILMATKLSHLEGHLSSKQVAKIQDLLEKANLPISIIGKINASAFMKAMLVDKKVINGNIRLILLKRLGQAFICDNYNNHLLDQVVNEFCQ</sequence>
<comment type="cofactor">
    <cofactor evidence="18">
        <name>Co(2+)</name>
        <dbReference type="ChEBI" id="CHEBI:48828"/>
    </cofactor>
    <cofactor evidence="18">
        <name>Zn(2+)</name>
        <dbReference type="ChEBI" id="CHEBI:29105"/>
    </cofactor>
    <text evidence="18">Binds 1 divalent metal cation per subunit. Can use either Co(2+) or Zn(2+).</text>
</comment>
<dbReference type="GO" id="GO:0000166">
    <property type="term" value="F:nucleotide binding"/>
    <property type="evidence" value="ECO:0007669"/>
    <property type="project" value="UniProtKB-KW"/>
</dbReference>
<dbReference type="InterPro" id="IPR050071">
    <property type="entry name" value="Dehydroquinate_synthase"/>
</dbReference>
<comment type="cofactor">
    <cofactor evidence="2 18">
        <name>NAD(+)</name>
        <dbReference type="ChEBI" id="CHEBI:57540"/>
    </cofactor>
</comment>
<evidence type="ECO:0000256" key="2">
    <source>
        <dbReference type="ARBA" id="ARBA00001911"/>
    </source>
</evidence>
<evidence type="ECO:0000256" key="5">
    <source>
        <dbReference type="ARBA" id="ARBA00004661"/>
    </source>
</evidence>
<evidence type="ECO:0000256" key="8">
    <source>
        <dbReference type="ARBA" id="ARBA00017684"/>
    </source>
</evidence>
<feature type="binding site" evidence="18">
    <location>
        <begin position="103"/>
        <end position="107"/>
    </location>
    <ligand>
        <name>NAD(+)</name>
        <dbReference type="ChEBI" id="CHEBI:57540"/>
    </ligand>
</feature>
<evidence type="ECO:0000259" key="20">
    <source>
        <dbReference type="Pfam" id="PF24621"/>
    </source>
</evidence>
<dbReference type="InterPro" id="IPR056179">
    <property type="entry name" value="DHQS_C"/>
</dbReference>
<dbReference type="Gene3D" id="1.20.1090.10">
    <property type="entry name" value="Dehydroquinate synthase-like - alpha domain"/>
    <property type="match status" value="1"/>
</dbReference>
<feature type="binding site" evidence="18">
    <location>
        <position position="149"/>
    </location>
    <ligand>
        <name>NAD(+)</name>
        <dbReference type="ChEBI" id="CHEBI:57540"/>
    </ligand>
</feature>
<evidence type="ECO:0000256" key="7">
    <source>
        <dbReference type="ARBA" id="ARBA00013031"/>
    </source>
</evidence>
<reference evidence="21 22" key="1">
    <citation type="submission" date="2020-05" db="EMBL/GenBank/DDBJ databases">
        <title>Horizontal transmission and recombination maintain forever young bacterial symbiont genomes.</title>
        <authorList>
            <person name="Russell S.L."/>
            <person name="Pepper-Tunick E."/>
            <person name="Svedberg J."/>
            <person name="Byrne A."/>
            <person name="Ruelas Castillo J."/>
            <person name="Vollmers C."/>
            <person name="Beinart R.A."/>
            <person name="Corbett-Detig R."/>
        </authorList>
    </citation>
    <scope>NUCLEOTIDE SEQUENCE [LARGE SCALE GENOMIC DNA]</scope>
    <source>
        <strain evidence="21">Monterey_2004</strain>
    </source>
</reference>
<evidence type="ECO:0000256" key="13">
    <source>
        <dbReference type="ARBA" id="ARBA00022833"/>
    </source>
</evidence>
<dbReference type="InterPro" id="IPR030963">
    <property type="entry name" value="DHQ_synth_fam"/>
</dbReference>
<dbReference type="GO" id="GO:0005737">
    <property type="term" value="C:cytoplasm"/>
    <property type="evidence" value="ECO:0007669"/>
    <property type="project" value="UniProtKB-SubCell"/>
</dbReference>
<dbReference type="InterPro" id="IPR016037">
    <property type="entry name" value="DHQ_synth_AroB"/>
</dbReference>
<evidence type="ECO:0000256" key="18">
    <source>
        <dbReference type="HAMAP-Rule" id="MF_00110"/>
    </source>
</evidence>
<keyword evidence="12 18" id="KW-0547">Nucleotide-binding</keyword>
<dbReference type="EMBL" id="JACCHU010000001">
    <property type="protein sequence ID" value="NYT52371.1"/>
    <property type="molecule type" value="Genomic_DNA"/>
</dbReference>
<evidence type="ECO:0000256" key="6">
    <source>
        <dbReference type="ARBA" id="ARBA00005412"/>
    </source>
</evidence>
<dbReference type="Pfam" id="PF24621">
    <property type="entry name" value="DHQS_C"/>
    <property type="match status" value="1"/>
</dbReference>
<comment type="subcellular location">
    <subcellularLocation>
        <location evidence="4 18">Cytoplasm</location>
    </subcellularLocation>
</comment>
<feature type="binding site" evidence="18">
    <location>
        <begin position="127"/>
        <end position="128"/>
    </location>
    <ligand>
        <name>NAD(+)</name>
        <dbReference type="ChEBI" id="CHEBI:57540"/>
    </ligand>
</feature>
<feature type="domain" description="3-dehydroquinate synthase N-terminal" evidence="19">
    <location>
        <begin position="65"/>
        <end position="177"/>
    </location>
</feature>
<evidence type="ECO:0000256" key="9">
    <source>
        <dbReference type="ARBA" id="ARBA00022490"/>
    </source>
</evidence>
<name>A0A853GCW3_9GAMM</name>
<comment type="pathway">
    <text evidence="5 18">Metabolic intermediate biosynthesis; chorismate biosynthesis; chorismate from D-erythrose 4-phosphate and phosphoenolpyruvate: step 2/7.</text>
</comment>
<evidence type="ECO:0000256" key="10">
    <source>
        <dbReference type="ARBA" id="ARBA00022605"/>
    </source>
</evidence>
<dbReference type="HAMAP" id="MF_00110">
    <property type="entry name" value="DHQ_synthase"/>
    <property type="match status" value="1"/>
</dbReference>
<dbReference type="GO" id="GO:0003856">
    <property type="term" value="F:3-dehydroquinate synthase activity"/>
    <property type="evidence" value="ECO:0007669"/>
    <property type="project" value="UniProtKB-UniRule"/>
</dbReference>
<keyword evidence="16 18" id="KW-0456">Lyase</keyword>
<feature type="binding site" evidence="18">
    <location>
        <position position="263"/>
    </location>
    <ligand>
        <name>Zn(2+)</name>
        <dbReference type="ChEBI" id="CHEBI:29105"/>
    </ligand>
</feature>